<keyword evidence="3" id="KW-1185">Reference proteome</keyword>
<dbReference type="AlphaFoldDB" id="A0A1H9PBB4"/>
<proteinExistence type="predicted"/>
<dbReference type="Gene3D" id="3.30.1370.80">
    <property type="entry name" value="Molybdopterin cofactor biosynthesis MoaD-related, C-terminal domain"/>
    <property type="match status" value="1"/>
</dbReference>
<name>A0A1H9PBB4_9BACI</name>
<gene>
    <name evidence="2" type="ORF">SAMN05444126_101147</name>
</gene>
<protein>
    <recommendedName>
        <fullName evidence="1">Molybdopterin cofactor biosynthesis MoaD-related C-terminal domain-containing protein</fullName>
    </recommendedName>
</protein>
<comment type="caution">
    <text evidence="2">The sequence shown here is derived from an EMBL/GenBank/DDBJ whole genome shotgun (WGS) entry which is preliminary data.</text>
</comment>
<dbReference type="RefSeq" id="WP_093071612.1">
    <property type="nucleotide sequence ID" value="NZ_FOGV01000001.1"/>
</dbReference>
<accession>A0A1H9PBB4</accession>
<feature type="domain" description="Molybdopterin cofactor biosynthesis MoaD-related C-terminal" evidence="1">
    <location>
        <begin position="7"/>
        <end position="93"/>
    </location>
</feature>
<organism evidence="2 3">
    <name type="scientific">Salisediminibacterium halotolerans</name>
    <dbReference type="NCBI Taxonomy" id="517425"/>
    <lineage>
        <taxon>Bacteria</taxon>
        <taxon>Bacillati</taxon>
        <taxon>Bacillota</taxon>
        <taxon>Bacilli</taxon>
        <taxon>Bacillales</taxon>
        <taxon>Bacillaceae</taxon>
        <taxon>Salisediminibacterium</taxon>
    </lineage>
</organism>
<evidence type="ECO:0000313" key="2">
    <source>
        <dbReference type="EMBL" id="SER45432.1"/>
    </source>
</evidence>
<reference evidence="3" key="1">
    <citation type="submission" date="2016-10" db="EMBL/GenBank/DDBJ databases">
        <authorList>
            <person name="de Groot N.N."/>
        </authorList>
    </citation>
    <scope>NUCLEOTIDE SEQUENCE [LARGE SCALE GENOMIC DNA]</scope>
    <source>
        <strain evidence="3">10nlg</strain>
    </source>
</reference>
<dbReference type="Pfam" id="PF09189">
    <property type="entry name" value="MoaD_arch"/>
    <property type="match status" value="1"/>
</dbReference>
<sequence length="93" mass="10596">MNYSHTKTMEIRGIRLDEIITYFEQISGSKSVSADGRSSVESKHWYVDLLPEESFTFMHSDIPVVHFTIFANDQAVLDDVIKAIRLKTFRAGG</sequence>
<dbReference type="Proteomes" id="UP000199318">
    <property type="component" value="Unassembled WGS sequence"/>
</dbReference>
<dbReference type="STRING" id="1464123.SAMN05444126_101147"/>
<dbReference type="InterPro" id="IPR036473">
    <property type="entry name" value="Mopterin_CF_MoaD-rel_C_sf"/>
</dbReference>
<dbReference type="EMBL" id="FOGV01000001">
    <property type="protein sequence ID" value="SER45432.1"/>
    <property type="molecule type" value="Genomic_DNA"/>
</dbReference>
<dbReference type="OrthoDB" id="2468967at2"/>
<evidence type="ECO:0000259" key="1">
    <source>
        <dbReference type="Pfam" id="PF09189"/>
    </source>
</evidence>
<dbReference type="InterPro" id="IPR015272">
    <property type="entry name" value="MoadD_C"/>
</dbReference>
<evidence type="ECO:0000313" key="3">
    <source>
        <dbReference type="Proteomes" id="UP000199318"/>
    </source>
</evidence>